<dbReference type="Proteomes" id="UP000295497">
    <property type="component" value="Chromosome"/>
</dbReference>
<proteinExistence type="predicted"/>
<reference evidence="1 2" key="1">
    <citation type="submission" date="2015-09" db="EMBL/GenBank/DDBJ databases">
        <title>Sorangium comparison.</title>
        <authorList>
            <person name="Zaburannyi N."/>
            <person name="Bunk B."/>
            <person name="Overmann J."/>
            <person name="Mueller R."/>
        </authorList>
    </citation>
    <scope>NUCLEOTIDE SEQUENCE [LARGE SCALE GENOMIC DNA]</scope>
    <source>
        <strain evidence="1 2">So ce836</strain>
    </source>
</reference>
<dbReference type="RefSeq" id="WP_129574295.1">
    <property type="nucleotide sequence ID" value="NZ_CP012672.1"/>
</dbReference>
<evidence type="ECO:0008006" key="3">
    <source>
        <dbReference type="Google" id="ProtNLM"/>
    </source>
</evidence>
<accession>A0A4P2QJW0</accession>
<organism evidence="1 2">
    <name type="scientific">Sorangium cellulosum</name>
    <name type="common">Polyangium cellulosum</name>
    <dbReference type="NCBI Taxonomy" id="56"/>
    <lineage>
        <taxon>Bacteria</taxon>
        <taxon>Pseudomonadati</taxon>
        <taxon>Myxococcota</taxon>
        <taxon>Polyangia</taxon>
        <taxon>Polyangiales</taxon>
        <taxon>Polyangiaceae</taxon>
        <taxon>Sorangium</taxon>
    </lineage>
</organism>
<name>A0A4P2QJW0_SORCE</name>
<gene>
    <name evidence="1" type="ORF">SOCE836_023730</name>
</gene>
<sequence length="497" mass="53221">MTAAAPSTLELLLADAIELRPTLAAGLPELAAGSAPKPEKTARAVDALSLEMPDADPNDLELQRWSVIAPEGALGDQALEAIAPLLRLREAEQGAKVEPYRVRPGMGMAESLRWKNEVLRDERVPEEERPRYLLLLGDLDQISAELQHVLANGAFVGRLHVASADGRPDLAGYAAYAEKVVRWAKAPTDHDQPDALFYVAEDGTAATELGRDLLVDPCIAMAQKPGRRRFPAANVVEIPSAEIADELLRAGTTARPSVLLSVSHGLGRPSAGWSSVEQQRALQGALLAGACGGPDALLTAEMLQRAPFLPGGLWFCLACFGAGTPAQSAFYPWLSLLAREGAYAGQARRVLASLPGDGERPFLAALPQAALRNPDGPLAVIGHLDLAWTYSFVDPGRAAQSRASRIFSSLQATARGSRAGVALDALMRSYREVNDELIAGYQAEEDARAWSRPSPVEPIHRSRAFMLRNDLRGYVLLGDPAARLPLNPKGSEPPNHP</sequence>
<dbReference type="EMBL" id="CP012672">
    <property type="protein sequence ID" value="AUX30274.1"/>
    <property type="molecule type" value="Genomic_DNA"/>
</dbReference>
<dbReference type="AlphaFoldDB" id="A0A4P2QJW0"/>
<evidence type="ECO:0000313" key="2">
    <source>
        <dbReference type="Proteomes" id="UP000295497"/>
    </source>
</evidence>
<protein>
    <recommendedName>
        <fullName evidence="3">Gingipain domain-containing protein</fullName>
    </recommendedName>
</protein>
<evidence type="ECO:0000313" key="1">
    <source>
        <dbReference type="EMBL" id="AUX30274.1"/>
    </source>
</evidence>